<evidence type="ECO:0000259" key="2">
    <source>
        <dbReference type="SMART" id="SM00635"/>
    </source>
</evidence>
<gene>
    <name evidence="3" type="ORF">EDM58_17440</name>
</gene>
<dbReference type="InterPro" id="IPR003343">
    <property type="entry name" value="Big_2"/>
</dbReference>
<accession>A0A3M8CL06</accession>
<dbReference type="EMBL" id="RHHT01000038">
    <property type="protein sequence ID" value="RNB76446.1"/>
    <property type="molecule type" value="Genomic_DNA"/>
</dbReference>
<dbReference type="Proteomes" id="UP000281915">
    <property type="component" value="Unassembled WGS sequence"/>
</dbReference>
<protein>
    <submittedName>
        <fullName evidence="3">Ig-like domain-containing surface protein</fullName>
    </submittedName>
</protein>
<dbReference type="AlphaFoldDB" id="A0A3M8CL06"/>
<dbReference type="InterPro" id="IPR045197">
    <property type="entry name" value="NUP210-like"/>
</dbReference>
<dbReference type="SUPFAM" id="SSF49373">
    <property type="entry name" value="Invasin/intimin cell-adhesion fragments"/>
    <property type="match status" value="6"/>
</dbReference>
<dbReference type="InterPro" id="IPR008964">
    <property type="entry name" value="Invasin/intimin_cell_adhesion"/>
</dbReference>
<reference evidence="3 4" key="1">
    <citation type="submission" date="2018-10" db="EMBL/GenBank/DDBJ databases">
        <title>Phylogenomics of Brevibacillus.</title>
        <authorList>
            <person name="Dunlap C."/>
        </authorList>
    </citation>
    <scope>NUCLEOTIDE SEQUENCE [LARGE SCALE GENOMIC DNA]</scope>
    <source>
        <strain evidence="3 4">JCM 15085</strain>
    </source>
</reference>
<evidence type="ECO:0000313" key="4">
    <source>
        <dbReference type="Proteomes" id="UP000281915"/>
    </source>
</evidence>
<dbReference type="RefSeq" id="WP_122914459.1">
    <property type="nucleotide sequence ID" value="NZ_RHHT01000038.1"/>
</dbReference>
<dbReference type="Pfam" id="PF21461">
    <property type="entry name" value="HL_N-beta"/>
    <property type="match status" value="1"/>
</dbReference>
<feature type="domain" description="BIG2" evidence="2">
    <location>
        <begin position="285"/>
        <end position="361"/>
    </location>
</feature>
<evidence type="ECO:0000256" key="1">
    <source>
        <dbReference type="SAM" id="SignalP"/>
    </source>
</evidence>
<proteinExistence type="predicted"/>
<sequence>MLRKTGKLVSSCILTALLVSSFHISFPVTAQAQELDRIAAVQASSTLKASISKVSLEKGDTKKVTLTYGGSSLTASKATWTTSKSSVATVKNGTITAKGEGKATITAKYSGKTVTIDVTVKEEKEKLVATETKVTMVEGDTATINLKYDGSKLTGSKADWSTSKSSVVTVSNGVLTAKAKGTATITAKYKGETVKIQVTVNEDTKNKLEAAETKVTMVKGDTATINLKYDGSKLTGSKADWSTSKSSVVTVSNGVLTAKGKGTATITAEYKGETVKIQVTVNEESKDKLVATETKVTMVKGDKQTIRLKYDGSTLSGSKADWSTSKSSVVTVSNGELTAKGKGTATITAKYKGETVKIEVTVNEESKDKLVATKTKISMDKGDTETISLKYDGSKLTGSKAEWSTSKSSIATVKNGVVTAKAAGTATITAEYKNEKVKIEITVSDSNDKLSVDDDNISIKVGKKETIKVTYNGKKVSGSDVKWSTSKSSVAKVKDGVVTGKKKGNAVITAKYKGEEVEIKVKVK</sequence>
<comment type="caution">
    <text evidence="3">The sequence shown here is derived from an EMBL/GenBank/DDBJ whole genome shotgun (WGS) entry which is preliminary data.</text>
</comment>
<dbReference type="PANTHER" id="PTHR23019:SF0">
    <property type="entry name" value="NUCLEAR PORE MEMBRANE GLYCOPROTEIN 210"/>
    <property type="match status" value="1"/>
</dbReference>
<feature type="domain" description="BIG2" evidence="2">
    <location>
        <begin position="202"/>
        <end position="280"/>
    </location>
</feature>
<organism evidence="3 4">
    <name type="scientific">Brevibacillus panacihumi</name>
    <dbReference type="NCBI Taxonomy" id="497735"/>
    <lineage>
        <taxon>Bacteria</taxon>
        <taxon>Bacillati</taxon>
        <taxon>Bacillota</taxon>
        <taxon>Bacilli</taxon>
        <taxon>Bacillales</taxon>
        <taxon>Paenibacillaceae</taxon>
        <taxon>Brevibacillus</taxon>
    </lineage>
</organism>
<feature type="chain" id="PRO_5018121390" evidence="1">
    <location>
        <begin position="33"/>
        <end position="524"/>
    </location>
</feature>
<dbReference type="SMART" id="SM00635">
    <property type="entry name" value="BID_2"/>
    <property type="match status" value="6"/>
</dbReference>
<dbReference type="Gene3D" id="2.60.40.1080">
    <property type="match status" value="6"/>
</dbReference>
<dbReference type="InterPro" id="IPR048734">
    <property type="entry name" value="HL_N-beta"/>
</dbReference>
<dbReference type="PANTHER" id="PTHR23019">
    <property type="entry name" value="NUCLEAR PORE MEMBRANE GLYCOPROTEIN GP210-RELATED"/>
    <property type="match status" value="1"/>
</dbReference>
<feature type="domain" description="BIG2" evidence="2">
    <location>
        <begin position="366"/>
        <end position="442"/>
    </location>
</feature>
<feature type="domain" description="BIG2" evidence="2">
    <location>
        <begin position="41"/>
        <end position="119"/>
    </location>
</feature>
<feature type="domain" description="BIG2" evidence="2">
    <location>
        <begin position="446"/>
        <end position="522"/>
    </location>
</feature>
<name>A0A3M8CL06_9BACL</name>
<feature type="domain" description="BIG2" evidence="2">
    <location>
        <begin position="123"/>
        <end position="199"/>
    </location>
</feature>
<feature type="signal peptide" evidence="1">
    <location>
        <begin position="1"/>
        <end position="32"/>
    </location>
</feature>
<keyword evidence="1" id="KW-0732">Signal</keyword>
<evidence type="ECO:0000313" key="3">
    <source>
        <dbReference type="EMBL" id="RNB76446.1"/>
    </source>
</evidence>